<dbReference type="InterPro" id="IPR011009">
    <property type="entry name" value="Kinase-like_dom_sf"/>
</dbReference>
<dbReference type="PROSITE" id="PS00108">
    <property type="entry name" value="PROTEIN_KINASE_ST"/>
    <property type="match status" value="1"/>
</dbReference>
<name>A0A7N2KL65_QUELO</name>
<dbReference type="Proteomes" id="UP000594261">
    <property type="component" value="Chromosome 1"/>
</dbReference>
<evidence type="ECO:0000256" key="5">
    <source>
        <dbReference type="ARBA" id="ARBA00022777"/>
    </source>
</evidence>
<dbReference type="PROSITE" id="PS00107">
    <property type="entry name" value="PROTEIN_KINASE_ATP"/>
    <property type="match status" value="1"/>
</dbReference>
<proteinExistence type="inferred from homology"/>
<evidence type="ECO:0000259" key="12">
    <source>
        <dbReference type="PROSITE" id="PS50011"/>
    </source>
</evidence>
<keyword evidence="7" id="KW-1015">Disulfide bond</keyword>
<dbReference type="PANTHER" id="PTHR47976:SF108">
    <property type="entry name" value="G-TYPE LECTIN S-RECEPTOR-LIKE SERINE_THREONINE-PROTEIN KINASE LECRK1"/>
    <property type="match status" value="1"/>
</dbReference>
<dbReference type="Gene3D" id="2.90.10.10">
    <property type="entry name" value="Bulb-type lectin domain"/>
    <property type="match status" value="1"/>
</dbReference>
<feature type="chain" id="PRO_5029862916" evidence="11">
    <location>
        <begin position="25"/>
        <end position="478"/>
    </location>
</feature>
<evidence type="ECO:0000256" key="9">
    <source>
        <dbReference type="PROSITE-ProRule" id="PRU10141"/>
    </source>
</evidence>
<dbReference type="GO" id="GO:0005524">
    <property type="term" value="F:ATP binding"/>
    <property type="evidence" value="ECO:0007669"/>
    <property type="project" value="UniProtKB-UniRule"/>
</dbReference>
<reference evidence="14 15" key="1">
    <citation type="journal article" date="2016" name="G3 (Bethesda)">
        <title>First Draft Assembly and Annotation of the Genome of a California Endemic Oak Quercus lobata Nee (Fagaceae).</title>
        <authorList>
            <person name="Sork V.L."/>
            <person name="Fitz-Gibbon S.T."/>
            <person name="Puiu D."/>
            <person name="Crepeau M."/>
            <person name="Gugger P.F."/>
            <person name="Sherman R."/>
            <person name="Stevens K."/>
            <person name="Langley C.H."/>
            <person name="Pellegrini M."/>
            <person name="Salzberg S.L."/>
        </authorList>
    </citation>
    <scope>NUCLEOTIDE SEQUENCE [LARGE SCALE GENOMIC DNA]</scope>
    <source>
        <strain evidence="14 15">cv. SW786</strain>
    </source>
</reference>
<reference evidence="14" key="2">
    <citation type="submission" date="2021-01" db="UniProtKB">
        <authorList>
            <consortium name="EnsemblPlants"/>
        </authorList>
    </citation>
    <scope>IDENTIFICATION</scope>
</reference>
<evidence type="ECO:0000256" key="1">
    <source>
        <dbReference type="ARBA" id="ARBA00022536"/>
    </source>
</evidence>
<dbReference type="PANTHER" id="PTHR47976">
    <property type="entry name" value="G-TYPE LECTIN S-RECEPTOR-LIKE SERINE/THREONINE-PROTEIN KINASE SD2-5"/>
    <property type="match status" value="1"/>
</dbReference>
<feature type="signal peptide" evidence="11">
    <location>
        <begin position="1"/>
        <end position="24"/>
    </location>
</feature>
<keyword evidence="8" id="KW-0325">Glycoprotein</keyword>
<dbReference type="SUPFAM" id="SSF51110">
    <property type="entry name" value="alpha-D-mannose-specific plant lectins"/>
    <property type="match status" value="1"/>
</dbReference>
<dbReference type="EnsemblPlants" id="QL01p007067:mrna">
    <property type="protein sequence ID" value="QL01p007067:mrna"/>
    <property type="gene ID" value="QL01p007067"/>
</dbReference>
<dbReference type="InParanoid" id="A0A7N2KL65"/>
<sequence length="478" mass="53341">MAFALSPHIHYLFLLWLCPPSTLAQTNANNSLGSYLTALDDNSSWNSPSGEFAFGFRPIFAINFLLAIWFDIIPEKTIIWSANGNSLVQKGSKVELTTGGQLVLSDTNMQQVWAADVDASGVNYFLFNQSGNIYIMARNGTLLDLISKNPVSTTDFFQRGTLDYDEIFRQYIYPKANGTSAGGWLLAWSITSNIPSDICQAFSLYEMGNAGRKNNLSQMALSTPESEGKVKNASNRLSHATNLPINAWDEPTEFHLQGARRSNIWIQGILGSGAYATVYKCVLTVDDENFIAVKRLDKIVREGEQEFKTEVNAIGHTNHKILVNLLGFCNEGQHQLLVYDFMSNGSLSSFPFGSSRPSWYQIVHIAMGISKGLHYLHEECNTQIIHCDIKPENILLGGSYTERISDFGLAKLLKMYQSRTTTMIRGTKGYVAPKWFRNRPITPKEDPLLRPSMKNVLQMLEDATEVLVPTCPFPTTSV</sequence>
<evidence type="ECO:0000256" key="3">
    <source>
        <dbReference type="ARBA" id="ARBA00022729"/>
    </source>
</evidence>
<keyword evidence="4 9" id="KW-0547">Nucleotide-binding</keyword>
<dbReference type="InterPro" id="IPR008271">
    <property type="entry name" value="Ser/Thr_kinase_AS"/>
</dbReference>
<dbReference type="OMA" id="RPIFAIN"/>
<keyword evidence="5" id="KW-0418">Kinase</keyword>
<protein>
    <submittedName>
        <fullName evidence="14">Uncharacterized protein</fullName>
    </submittedName>
</protein>
<evidence type="ECO:0000259" key="13">
    <source>
        <dbReference type="PROSITE" id="PS50927"/>
    </source>
</evidence>
<dbReference type="Gramene" id="QL01p007067:mrna">
    <property type="protein sequence ID" value="QL01p007067:mrna"/>
    <property type="gene ID" value="QL01p007067"/>
</dbReference>
<evidence type="ECO:0000256" key="10">
    <source>
        <dbReference type="RuleBase" id="RU000304"/>
    </source>
</evidence>
<evidence type="ECO:0000256" key="11">
    <source>
        <dbReference type="SAM" id="SignalP"/>
    </source>
</evidence>
<keyword evidence="1" id="KW-0245">EGF-like domain</keyword>
<dbReference type="EMBL" id="LRBV02000001">
    <property type="status" value="NOT_ANNOTATED_CDS"/>
    <property type="molecule type" value="Genomic_DNA"/>
</dbReference>
<dbReference type="InterPro" id="IPR001480">
    <property type="entry name" value="Bulb-type_lectin_dom"/>
</dbReference>
<comment type="similarity">
    <text evidence="10">Belongs to the protein kinase superfamily.</text>
</comment>
<keyword evidence="15" id="KW-1185">Reference proteome</keyword>
<dbReference type="SUPFAM" id="SSF56112">
    <property type="entry name" value="Protein kinase-like (PK-like)"/>
    <property type="match status" value="1"/>
</dbReference>
<dbReference type="GO" id="GO:0004674">
    <property type="term" value="F:protein serine/threonine kinase activity"/>
    <property type="evidence" value="ECO:0007669"/>
    <property type="project" value="UniProtKB-KW"/>
</dbReference>
<dbReference type="Gene3D" id="3.30.200.20">
    <property type="entry name" value="Phosphorylase Kinase, domain 1"/>
    <property type="match status" value="1"/>
</dbReference>
<keyword evidence="3 11" id="KW-0732">Signal</keyword>
<dbReference type="InterPro" id="IPR000719">
    <property type="entry name" value="Prot_kinase_dom"/>
</dbReference>
<dbReference type="PROSITE" id="PS50011">
    <property type="entry name" value="PROTEIN_KINASE_DOM"/>
    <property type="match status" value="1"/>
</dbReference>
<feature type="binding site" evidence="9">
    <location>
        <position position="294"/>
    </location>
    <ligand>
        <name>ATP</name>
        <dbReference type="ChEBI" id="CHEBI:30616"/>
    </ligand>
</feature>
<evidence type="ECO:0000256" key="4">
    <source>
        <dbReference type="ARBA" id="ARBA00022741"/>
    </source>
</evidence>
<keyword evidence="6 9" id="KW-0067">ATP-binding</keyword>
<keyword evidence="10" id="KW-0723">Serine/threonine-protein kinase</keyword>
<feature type="domain" description="Bulb-type lectin" evidence="13">
    <location>
        <begin position="30"/>
        <end position="148"/>
    </location>
</feature>
<dbReference type="PROSITE" id="PS50927">
    <property type="entry name" value="BULB_LECTIN"/>
    <property type="match status" value="1"/>
</dbReference>
<dbReference type="Gene3D" id="1.10.510.10">
    <property type="entry name" value="Transferase(Phosphotransferase) domain 1"/>
    <property type="match status" value="1"/>
</dbReference>
<dbReference type="SMART" id="SM00220">
    <property type="entry name" value="S_TKc"/>
    <property type="match status" value="1"/>
</dbReference>
<evidence type="ECO:0000313" key="14">
    <source>
        <dbReference type="EnsemblPlants" id="QL01p007067:mrna"/>
    </source>
</evidence>
<keyword evidence="2" id="KW-0808">Transferase</keyword>
<evidence type="ECO:0000256" key="2">
    <source>
        <dbReference type="ARBA" id="ARBA00022679"/>
    </source>
</evidence>
<organism evidence="14 15">
    <name type="scientific">Quercus lobata</name>
    <name type="common">Valley oak</name>
    <dbReference type="NCBI Taxonomy" id="97700"/>
    <lineage>
        <taxon>Eukaryota</taxon>
        <taxon>Viridiplantae</taxon>
        <taxon>Streptophyta</taxon>
        <taxon>Embryophyta</taxon>
        <taxon>Tracheophyta</taxon>
        <taxon>Spermatophyta</taxon>
        <taxon>Magnoliopsida</taxon>
        <taxon>eudicotyledons</taxon>
        <taxon>Gunneridae</taxon>
        <taxon>Pentapetalae</taxon>
        <taxon>rosids</taxon>
        <taxon>fabids</taxon>
        <taxon>Fagales</taxon>
        <taxon>Fagaceae</taxon>
        <taxon>Quercus</taxon>
    </lineage>
</organism>
<dbReference type="SMART" id="SM00108">
    <property type="entry name" value="B_lectin"/>
    <property type="match status" value="1"/>
</dbReference>
<evidence type="ECO:0000256" key="8">
    <source>
        <dbReference type="ARBA" id="ARBA00023180"/>
    </source>
</evidence>
<dbReference type="InterPro" id="IPR051343">
    <property type="entry name" value="G-type_lectin_kinases/EP1-like"/>
</dbReference>
<dbReference type="InterPro" id="IPR017441">
    <property type="entry name" value="Protein_kinase_ATP_BS"/>
</dbReference>
<feature type="domain" description="Protein kinase" evidence="12">
    <location>
        <begin position="264"/>
        <end position="478"/>
    </location>
</feature>
<dbReference type="InterPro" id="IPR036426">
    <property type="entry name" value="Bulb-type_lectin_dom_sf"/>
</dbReference>
<evidence type="ECO:0000256" key="6">
    <source>
        <dbReference type="ARBA" id="ARBA00022840"/>
    </source>
</evidence>
<accession>A0A7N2KL65</accession>
<evidence type="ECO:0000256" key="7">
    <source>
        <dbReference type="ARBA" id="ARBA00023157"/>
    </source>
</evidence>
<dbReference type="Pfam" id="PF00069">
    <property type="entry name" value="Pkinase"/>
    <property type="match status" value="1"/>
</dbReference>
<dbReference type="AlphaFoldDB" id="A0A7N2KL65"/>
<evidence type="ECO:0000313" key="15">
    <source>
        <dbReference type="Proteomes" id="UP000594261"/>
    </source>
</evidence>